<accession>A0AAD5RFT5</accession>
<dbReference type="AlphaFoldDB" id="A0AAD5RFT5"/>
<evidence type="ECO:0000313" key="1">
    <source>
        <dbReference type="EMBL" id="KAJ2891741.1"/>
    </source>
</evidence>
<protein>
    <submittedName>
        <fullName evidence="1">Uncharacterized protein</fullName>
    </submittedName>
</protein>
<evidence type="ECO:0000313" key="2">
    <source>
        <dbReference type="Proteomes" id="UP001201980"/>
    </source>
</evidence>
<gene>
    <name evidence="1" type="ORF">MKZ38_000009</name>
</gene>
<keyword evidence="2" id="KW-1185">Reference proteome</keyword>
<name>A0AAD5RFT5_9PEZI</name>
<sequence length="670" mass="75540">MEHTQDLIPRGQVHPEIEHDGDLDRAAIPSRQSVNTASLVGMPAEITLMIARHLLPHNAQPYSSGMIVQHPRRTPSIRFAGQGTGHLLNLALTCQGLKELCLEVLYKFDIETIGYVSLRSAIVNDCVATLKHLAYFGTTSVFDLEPRMEEYRGLAGWAVVNDGGIGSQSSYWRPCHRNNGHPMNILGHAAIFGSLGIAQYLLDREGQMPPHHLSPQGCVENRWFRCPYDVRNPIRIAAYYRNYAFLELILNKGLGSRADVIYCIDQTVEYCVSERAAEEPKGIRYRIDDVAANSRLAFAHRLLDVYLPRRPATGDPARDGHWSYNSVLRTAVGGAVVVSDEQLFHKIMAVQSPDARADTKWRLEELAGTFTYTSPSGDFNISLAHSKEGREKFPTMLRLVLSTIVRKPNQLICALLHFSAGDVNYTSPDPVEGLYDLGKLLFTSPSAARDEIITGQHDHLVLDGMNRAVATGCFVALDVLMEHSLCHGRNHIVDQFLSGLSNHLVFRGILFMGYNGPEAGYSGWLYGERPSQHGANSRLSREGVIAIEILRIIRLHMGDIRCVRGGRFWRTWTRYLSRLSSKVMIDGHREGEHWVAEDPHNWRWCLGGRKGGFKGPRWYHSDLLLRVRDLRSRSLVEAYIMKRESPLSRQQMPLNEVVRLSQMLPCHREE</sequence>
<reference evidence="1" key="1">
    <citation type="submission" date="2022-07" db="EMBL/GenBank/DDBJ databases">
        <title>Draft genome sequence of Zalerion maritima ATCC 34329, a (micro)plastics degrading marine fungus.</title>
        <authorList>
            <person name="Paco A."/>
            <person name="Goncalves M.F.M."/>
            <person name="Rocha-Santos T.A.P."/>
            <person name="Alves A."/>
        </authorList>
    </citation>
    <scope>NUCLEOTIDE SEQUENCE</scope>
    <source>
        <strain evidence="1">ATCC 34329</strain>
    </source>
</reference>
<organism evidence="1 2">
    <name type="scientific">Zalerion maritima</name>
    <dbReference type="NCBI Taxonomy" id="339359"/>
    <lineage>
        <taxon>Eukaryota</taxon>
        <taxon>Fungi</taxon>
        <taxon>Dikarya</taxon>
        <taxon>Ascomycota</taxon>
        <taxon>Pezizomycotina</taxon>
        <taxon>Sordariomycetes</taxon>
        <taxon>Lulworthiomycetidae</taxon>
        <taxon>Lulworthiales</taxon>
        <taxon>Lulworthiaceae</taxon>
        <taxon>Zalerion</taxon>
    </lineage>
</organism>
<dbReference type="EMBL" id="JAKWBI020001004">
    <property type="protein sequence ID" value="KAJ2891741.1"/>
    <property type="molecule type" value="Genomic_DNA"/>
</dbReference>
<proteinExistence type="predicted"/>
<dbReference type="Proteomes" id="UP001201980">
    <property type="component" value="Unassembled WGS sequence"/>
</dbReference>
<comment type="caution">
    <text evidence="1">The sequence shown here is derived from an EMBL/GenBank/DDBJ whole genome shotgun (WGS) entry which is preliminary data.</text>
</comment>